<dbReference type="Proteomes" id="UP000218334">
    <property type="component" value="Unassembled WGS sequence"/>
</dbReference>
<dbReference type="EMBL" id="KZ293454">
    <property type="protein sequence ID" value="PBK64096.1"/>
    <property type="molecule type" value="Genomic_DNA"/>
</dbReference>
<evidence type="ECO:0000313" key="2">
    <source>
        <dbReference type="Proteomes" id="UP000218334"/>
    </source>
</evidence>
<name>A0A2H3BM24_9AGAR</name>
<evidence type="ECO:0000313" key="1">
    <source>
        <dbReference type="EMBL" id="PBK64096.1"/>
    </source>
</evidence>
<organism evidence="1 2">
    <name type="scientific">Armillaria solidipes</name>
    <dbReference type="NCBI Taxonomy" id="1076256"/>
    <lineage>
        <taxon>Eukaryota</taxon>
        <taxon>Fungi</taxon>
        <taxon>Dikarya</taxon>
        <taxon>Basidiomycota</taxon>
        <taxon>Agaricomycotina</taxon>
        <taxon>Agaricomycetes</taxon>
        <taxon>Agaricomycetidae</taxon>
        <taxon>Agaricales</taxon>
        <taxon>Marasmiineae</taxon>
        <taxon>Physalacriaceae</taxon>
        <taxon>Armillaria</taxon>
    </lineage>
</organism>
<keyword evidence="2" id="KW-1185">Reference proteome</keyword>
<protein>
    <submittedName>
        <fullName evidence="1">Uncharacterized protein</fullName>
    </submittedName>
</protein>
<proteinExistence type="predicted"/>
<gene>
    <name evidence="1" type="ORF">ARMSODRAFT_1056627</name>
</gene>
<dbReference type="AlphaFoldDB" id="A0A2H3BM24"/>
<reference evidence="2" key="1">
    <citation type="journal article" date="2017" name="Nat. Ecol. Evol.">
        <title>Genome expansion and lineage-specific genetic innovations in the forest pathogenic fungi Armillaria.</title>
        <authorList>
            <person name="Sipos G."/>
            <person name="Prasanna A.N."/>
            <person name="Walter M.C."/>
            <person name="O'Connor E."/>
            <person name="Balint B."/>
            <person name="Krizsan K."/>
            <person name="Kiss B."/>
            <person name="Hess J."/>
            <person name="Varga T."/>
            <person name="Slot J."/>
            <person name="Riley R."/>
            <person name="Boka B."/>
            <person name="Rigling D."/>
            <person name="Barry K."/>
            <person name="Lee J."/>
            <person name="Mihaltcheva S."/>
            <person name="LaButti K."/>
            <person name="Lipzen A."/>
            <person name="Waldron R."/>
            <person name="Moloney N.M."/>
            <person name="Sperisen C."/>
            <person name="Kredics L."/>
            <person name="Vagvoelgyi C."/>
            <person name="Patrignani A."/>
            <person name="Fitzpatrick D."/>
            <person name="Nagy I."/>
            <person name="Doyle S."/>
            <person name="Anderson J.B."/>
            <person name="Grigoriev I.V."/>
            <person name="Gueldener U."/>
            <person name="Muensterkoetter M."/>
            <person name="Nagy L.G."/>
        </authorList>
    </citation>
    <scope>NUCLEOTIDE SEQUENCE [LARGE SCALE GENOMIC DNA]</scope>
    <source>
        <strain evidence="2">28-4</strain>
    </source>
</reference>
<sequence length="242" mass="27595">MCALPKSWKAGSEKAKKWRWPMKLKCRWLLSRKRRGTRRPNVYRYRAHASVGVTLMIPIHRQHWNKSFMMKAGDKVARNQPRGSAGLTVDPNILDEQQQAQYVDHWFRNGWMVARASLPWSHNRRSLRLEQRGFTCSMVPGAWNCWLLTGSRDAVLVTMTGRLICIKGSYMGEESLVDGFIVRLPPNSLLTESSRISGNLRAIILLQTLLPQSALYCCGITPHNAHGLTVLIVKGPDFGDQW</sequence>
<accession>A0A2H3BM24</accession>